<dbReference type="SUPFAM" id="SSF54373">
    <property type="entry name" value="FAD-linked reductases, C-terminal domain"/>
    <property type="match status" value="1"/>
</dbReference>
<gene>
    <name evidence="3" type="ORF">GCM10010831_18660</name>
</gene>
<protein>
    <recommendedName>
        <fullName evidence="2">Amine oxidase domain-containing protein</fullName>
    </recommendedName>
</protein>
<dbReference type="Pfam" id="PF01593">
    <property type="entry name" value="Amino_oxidase"/>
    <property type="match status" value="2"/>
</dbReference>
<name>A0A916ZX87_9FLAO</name>
<proteinExistence type="inferred from homology"/>
<dbReference type="RefSeq" id="WP_188406580.1">
    <property type="nucleotide sequence ID" value="NZ_BMGL01000010.1"/>
</dbReference>
<dbReference type="Proteomes" id="UP000599688">
    <property type="component" value="Unassembled WGS sequence"/>
</dbReference>
<reference evidence="3 4" key="1">
    <citation type="journal article" date="2014" name="Int. J. Syst. Evol. Microbiol.">
        <title>Complete genome sequence of Corynebacterium casei LMG S-19264T (=DSM 44701T), isolated from a smear-ripened cheese.</title>
        <authorList>
            <consortium name="US DOE Joint Genome Institute (JGI-PGF)"/>
            <person name="Walter F."/>
            <person name="Albersmeier A."/>
            <person name="Kalinowski J."/>
            <person name="Ruckert C."/>
        </authorList>
    </citation>
    <scope>NUCLEOTIDE SEQUENCE [LARGE SCALE GENOMIC DNA]</scope>
    <source>
        <strain evidence="3 4">CGMCC 1.12925</strain>
    </source>
</reference>
<dbReference type="SUPFAM" id="SSF51905">
    <property type="entry name" value="FAD/NAD(P)-binding domain"/>
    <property type="match status" value="1"/>
</dbReference>
<evidence type="ECO:0000313" key="3">
    <source>
        <dbReference type="EMBL" id="GGE17683.1"/>
    </source>
</evidence>
<dbReference type="EMBL" id="BMGL01000010">
    <property type="protein sequence ID" value="GGE17683.1"/>
    <property type="molecule type" value="Genomic_DNA"/>
</dbReference>
<dbReference type="PANTHER" id="PTHR43563:SF1">
    <property type="entry name" value="AMINE OXIDASE [FLAVIN-CONTAINING] B"/>
    <property type="match status" value="1"/>
</dbReference>
<dbReference type="GO" id="GO:0016491">
    <property type="term" value="F:oxidoreductase activity"/>
    <property type="evidence" value="ECO:0007669"/>
    <property type="project" value="InterPro"/>
</dbReference>
<dbReference type="InterPro" id="IPR036188">
    <property type="entry name" value="FAD/NAD-bd_sf"/>
</dbReference>
<evidence type="ECO:0000313" key="4">
    <source>
        <dbReference type="Proteomes" id="UP000599688"/>
    </source>
</evidence>
<keyword evidence="4" id="KW-1185">Reference proteome</keyword>
<sequence length="356" mass="40608">MDKKKIIIVGAGLSGLSLAYFLQKQNYKVQLLEATHRVGGRIKTIVGKLQTPMELGATWFAKEHLHLLGLLNEMGIDKYPQYRKGISLFHTEANRPPQQFEVPEQEPPTYRIAGGSERIIDALFKQLTTVDIKLETEVQAITETSSGVEVTSKKEEVFTAHQLVICIPPQLVFSNIQFKPSLADDLMQLLPKVQTWMAGSIKFVLEFNQAFWRTNNQSGMFFSHVGIVTEMYDHTNKEENRFGFTGFLHPYAARLTKNERKDAVLAYLKDFFGQQIENFSIYEDQIWNAHNLVGKVELIQQPHYNNGHSLLKKGYFNHKLFFAGTETSDKFPGYMDAAIASARRVSLQIEEESLKQ</sequence>
<feature type="domain" description="Amine oxidase" evidence="2">
    <location>
        <begin position="101"/>
        <end position="346"/>
    </location>
</feature>
<dbReference type="InterPro" id="IPR002937">
    <property type="entry name" value="Amino_oxidase"/>
</dbReference>
<dbReference type="PANTHER" id="PTHR43563">
    <property type="entry name" value="AMINE OXIDASE"/>
    <property type="match status" value="1"/>
</dbReference>
<accession>A0A916ZX87</accession>
<comment type="caution">
    <text evidence="3">The sequence shown here is derived from an EMBL/GenBank/DDBJ whole genome shotgun (WGS) entry which is preliminary data.</text>
</comment>
<evidence type="ECO:0000256" key="1">
    <source>
        <dbReference type="ARBA" id="ARBA00005995"/>
    </source>
</evidence>
<dbReference type="Gene3D" id="3.50.50.60">
    <property type="entry name" value="FAD/NAD(P)-binding domain"/>
    <property type="match status" value="2"/>
</dbReference>
<dbReference type="InterPro" id="IPR050703">
    <property type="entry name" value="Flavin_MAO"/>
</dbReference>
<feature type="domain" description="Amine oxidase" evidence="2">
    <location>
        <begin position="13"/>
        <end position="85"/>
    </location>
</feature>
<organism evidence="3 4">
    <name type="scientific">Psychroflexus salis</name>
    <dbReference type="NCBI Taxonomy" id="1526574"/>
    <lineage>
        <taxon>Bacteria</taxon>
        <taxon>Pseudomonadati</taxon>
        <taxon>Bacteroidota</taxon>
        <taxon>Flavobacteriia</taxon>
        <taxon>Flavobacteriales</taxon>
        <taxon>Flavobacteriaceae</taxon>
        <taxon>Psychroflexus</taxon>
    </lineage>
</organism>
<comment type="similarity">
    <text evidence="1">Belongs to the flavin monoamine oxidase family.</text>
</comment>
<dbReference type="AlphaFoldDB" id="A0A916ZX87"/>
<evidence type="ECO:0000259" key="2">
    <source>
        <dbReference type="Pfam" id="PF01593"/>
    </source>
</evidence>